<keyword evidence="1" id="KW-0812">Transmembrane</keyword>
<sequence>MNSRHLAVLAVFILIGMAVVVWLGMEYRDEVRAFLRALARAL</sequence>
<feature type="transmembrane region" description="Helical" evidence="1">
    <location>
        <begin position="6"/>
        <end position="25"/>
    </location>
</feature>
<keyword evidence="1" id="KW-0472">Membrane</keyword>
<evidence type="ECO:0000313" key="3">
    <source>
        <dbReference type="EMBL" id="WIX05836.1"/>
    </source>
</evidence>
<keyword evidence="1" id="KW-1133">Transmembrane helix</keyword>
<evidence type="ECO:0000256" key="1">
    <source>
        <dbReference type="SAM" id="Phobius"/>
    </source>
</evidence>
<name>A0AAJ6GTD7_9XANT</name>
<protein>
    <submittedName>
        <fullName evidence="2">Uncharacterized protein</fullName>
    </submittedName>
</protein>
<gene>
    <name evidence="2" type="ORF">QN060_16865</name>
    <name evidence="3" type="ORF">QN060_16955</name>
</gene>
<dbReference type="RefSeq" id="WP_011258410.1">
    <property type="nucleotide sequence ID" value="NZ_CP127225.1"/>
</dbReference>
<proteinExistence type="predicted"/>
<reference evidence="2 4" key="1">
    <citation type="submission" date="2023-05" db="EMBL/GenBank/DDBJ databases">
        <title>Complete Genome Resource of Xanthomonas oryzae pv. leersiae Strain YNJC Isolated From Plateau Japonica Rice in Southwest China.</title>
        <authorList>
            <person name="Aa X."/>
            <person name="Mei L."/>
            <person name="Liu P."/>
            <person name="Yang Y."/>
            <person name="Tang C."/>
            <person name="Zhang F."/>
            <person name="Dong C."/>
            <person name="Wang B."/>
            <person name="Chen X."/>
            <person name="Dai L."/>
        </authorList>
    </citation>
    <scope>NUCLEOTIDE SEQUENCE [LARGE SCALE GENOMIC DNA]</scope>
    <source>
        <strain evidence="2 4">YNJC</strain>
    </source>
</reference>
<accession>A0AAJ6GTD7</accession>
<organism evidence="2 4">
    <name type="scientific">Xanthomonas oryzae pv. leersiae</name>
    <dbReference type="NCBI Taxonomy" id="3112258"/>
    <lineage>
        <taxon>Bacteria</taxon>
        <taxon>Pseudomonadati</taxon>
        <taxon>Pseudomonadota</taxon>
        <taxon>Gammaproteobacteria</taxon>
        <taxon>Lysobacterales</taxon>
        <taxon>Lysobacteraceae</taxon>
        <taxon>Xanthomonas</taxon>
    </lineage>
</organism>
<evidence type="ECO:0000313" key="4">
    <source>
        <dbReference type="Proteomes" id="UP001228059"/>
    </source>
</evidence>
<dbReference type="AlphaFoldDB" id="A0AAJ6GTD7"/>
<dbReference type="EMBL" id="CP127225">
    <property type="protein sequence ID" value="WIX05824.1"/>
    <property type="molecule type" value="Genomic_DNA"/>
</dbReference>
<dbReference type="EMBL" id="CP127225">
    <property type="protein sequence ID" value="WIX05836.1"/>
    <property type="molecule type" value="Genomic_DNA"/>
</dbReference>
<evidence type="ECO:0000313" key="2">
    <source>
        <dbReference type="EMBL" id="WIX05824.1"/>
    </source>
</evidence>
<dbReference type="Proteomes" id="UP001228059">
    <property type="component" value="Chromosome"/>
</dbReference>